<dbReference type="Pfam" id="PF01569">
    <property type="entry name" value="PAP2"/>
    <property type="match status" value="1"/>
</dbReference>
<evidence type="ECO:0000313" key="3">
    <source>
        <dbReference type="EMBL" id="WLV24965.1"/>
    </source>
</evidence>
<accession>A0ABY9KWE7</accession>
<feature type="domain" description="Phosphatidic acid phosphatase type 2/haloperoxidase" evidence="2">
    <location>
        <begin position="91"/>
        <end position="201"/>
    </location>
</feature>
<dbReference type="SUPFAM" id="SSF48317">
    <property type="entry name" value="Acid phosphatase/Vanadium-dependent haloperoxidase"/>
    <property type="match status" value="1"/>
</dbReference>
<dbReference type="InterPro" id="IPR000326">
    <property type="entry name" value="PAP2/HPO"/>
</dbReference>
<keyword evidence="1" id="KW-1133">Transmembrane helix</keyword>
<proteinExistence type="predicted"/>
<evidence type="ECO:0000313" key="4">
    <source>
        <dbReference type="Proteomes" id="UP001180087"/>
    </source>
</evidence>
<keyword evidence="1" id="KW-0472">Membrane</keyword>
<keyword evidence="1" id="KW-0812">Transmembrane</keyword>
<name>A0ABY9KWE7_9BACI</name>
<protein>
    <submittedName>
        <fullName evidence="3">Phosphatase PAP2 family protein</fullName>
    </submittedName>
</protein>
<dbReference type="PANTHER" id="PTHR14969">
    <property type="entry name" value="SPHINGOSINE-1-PHOSPHATE PHOSPHOHYDROLASE"/>
    <property type="match status" value="1"/>
</dbReference>
<dbReference type="RefSeq" id="WP_348028527.1">
    <property type="nucleotide sequence ID" value="NZ_CP129113.1"/>
</dbReference>
<organism evidence="3 4">
    <name type="scientific">Aciduricibacillus chroicocephali</name>
    <dbReference type="NCBI Taxonomy" id="3054939"/>
    <lineage>
        <taxon>Bacteria</taxon>
        <taxon>Bacillati</taxon>
        <taxon>Bacillota</taxon>
        <taxon>Bacilli</taxon>
        <taxon>Bacillales</taxon>
        <taxon>Bacillaceae</taxon>
        <taxon>Aciduricibacillus</taxon>
    </lineage>
</organism>
<evidence type="ECO:0000256" key="1">
    <source>
        <dbReference type="SAM" id="Phobius"/>
    </source>
</evidence>
<evidence type="ECO:0000259" key="2">
    <source>
        <dbReference type="SMART" id="SM00014"/>
    </source>
</evidence>
<dbReference type="InterPro" id="IPR036938">
    <property type="entry name" value="PAP2/HPO_sf"/>
</dbReference>
<dbReference type="PANTHER" id="PTHR14969:SF13">
    <property type="entry name" value="AT30094P"/>
    <property type="match status" value="1"/>
</dbReference>
<dbReference type="CDD" id="cd03392">
    <property type="entry name" value="PAP2_like_2"/>
    <property type="match status" value="1"/>
</dbReference>
<dbReference type="EMBL" id="CP129113">
    <property type="protein sequence ID" value="WLV24965.1"/>
    <property type="molecule type" value="Genomic_DNA"/>
</dbReference>
<reference evidence="3" key="1">
    <citation type="submission" date="2023-06" db="EMBL/GenBank/DDBJ databases">
        <title>A Treasure from Seagulls: Isolation and Description of Aciduricobacillus qingdaonensis gen. nov., sp. nov., a Rare Obligately Uric Acid-utilizing Member in the Family Bacillaceae.</title>
        <authorList>
            <person name="Liu W."/>
            <person name="Wang B."/>
        </authorList>
    </citation>
    <scope>NUCLEOTIDE SEQUENCE</scope>
    <source>
        <strain evidence="3">44XB</strain>
    </source>
</reference>
<gene>
    <name evidence="3" type="ORF">QR721_01625</name>
</gene>
<feature type="transmembrane region" description="Helical" evidence="1">
    <location>
        <begin position="88"/>
        <end position="110"/>
    </location>
</feature>
<dbReference type="SMART" id="SM00014">
    <property type="entry name" value="acidPPc"/>
    <property type="match status" value="1"/>
</dbReference>
<keyword evidence="4" id="KW-1185">Reference proteome</keyword>
<sequence length="234" mass="25936">MRKQSNSLLLIGLVFLALFCIICFGVVTNSAWVKTFDLYWIDAIQSHISSGTTSFILVATELGNMRLVIALTIVIAIVLFIKKRFADGLWFGGTILFCGAIATKLLKSAINRDRPEFHQLVSKTSESFPSGHATGTTVFYGMIALALFLAARTVLKRVVIGLVAFCFIWFILATRIYLGVHFPTDVLAGFCFGSASVFISISVYLYARKPLHNLLIKFNLKDESLKTEPSRHVS</sequence>
<feature type="transmembrane region" description="Helical" evidence="1">
    <location>
        <begin position="158"/>
        <end position="180"/>
    </location>
</feature>
<feature type="transmembrane region" description="Helical" evidence="1">
    <location>
        <begin position="130"/>
        <end position="151"/>
    </location>
</feature>
<feature type="transmembrane region" description="Helical" evidence="1">
    <location>
        <begin position="54"/>
        <end position="81"/>
    </location>
</feature>
<dbReference type="Proteomes" id="UP001180087">
    <property type="component" value="Chromosome"/>
</dbReference>
<dbReference type="Gene3D" id="1.20.144.10">
    <property type="entry name" value="Phosphatidic acid phosphatase type 2/haloperoxidase"/>
    <property type="match status" value="2"/>
</dbReference>
<feature type="transmembrane region" description="Helical" evidence="1">
    <location>
        <begin position="186"/>
        <end position="207"/>
    </location>
</feature>